<dbReference type="Proteomes" id="UP001054945">
    <property type="component" value="Unassembled WGS sequence"/>
</dbReference>
<gene>
    <name evidence="2" type="ORF">CEXT_24031</name>
</gene>
<sequence>MQSTFRQLMIHPTSLRNCKSGRLLVFCLQRECGPIDGKEPGFSFDSLHPRPNERWIPMCSTFPCASPKKTASPPPNQFRRRKKKKCPHPKRHSLFLSIPFIVFKSLPSIGSNCGKRFGFQMRISF</sequence>
<protein>
    <submittedName>
        <fullName evidence="2">Uncharacterized protein</fullName>
    </submittedName>
</protein>
<comment type="caution">
    <text evidence="2">The sequence shown here is derived from an EMBL/GenBank/DDBJ whole genome shotgun (WGS) entry which is preliminary data.</text>
</comment>
<accession>A0AAV4SH16</accession>
<proteinExistence type="predicted"/>
<organism evidence="2 3">
    <name type="scientific">Caerostris extrusa</name>
    <name type="common">Bark spider</name>
    <name type="synonym">Caerostris bankana</name>
    <dbReference type="NCBI Taxonomy" id="172846"/>
    <lineage>
        <taxon>Eukaryota</taxon>
        <taxon>Metazoa</taxon>
        <taxon>Ecdysozoa</taxon>
        <taxon>Arthropoda</taxon>
        <taxon>Chelicerata</taxon>
        <taxon>Arachnida</taxon>
        <taxon>Araneae</taxon>
        <taxon>Araneomorphae</taxon>
        <taxon>Entelegynae</taxon>
        <taxon>Araneoidea</taxon>
        <taxon>Araneidae</taxon>
        <taxon>Caerostris</taxon>
    </lineage>
</organism>
<keyword evidence="3" id="KW-1185">Reference proteome</keyword>
<dbReference type="EMBL" id="BPLR01009591">
    <property type="protein sequence ID" value="GIY33085.1"/>
    <property type="molecule type" value="Genomic_DNA"/>
</dbReference>
<feature type="compositionally biased region" description="Basic residues" evidence="1">
    <location>
        <begin position="78"/>
        <end position="89"/>
    </location>
</feature>
<dbReference type="AlphaFoldDB" id="A0AAV4SH16"/>
<name>A0AAV4SH16_CAEEX</name>
<evidence type="ECO:0000313" key="2">
    <source>
        <dbReference type="EMBL" id="GIY33085.1"/>
    </source>
</evidence>
<reference evidence="2 3" key="1">
    <citation type="submission" date="2021-06" db="EMBL/GenBank/DDBJ databases">
        <title>Caerostris extrusa draft genome.</title>
        <authorList>
            <person name="Kono N."/>
            <person name="Arakawa K."/>
        </authorList>
    </citation>
    <scope>NUCLEOTIDE SEQUENCE [LARGE SCALE GENOMIC DNA]</scope>
</reference>
<evidence type="ECO:0000313" key="3">
    <source>
        <dbReference type="Proteomes" id="UP001054945"/>
    </source>
</evidence>
<feature type="region of interest" description="Disordered" evidence="1">
    <location>
        <begin position="66"/>
        <end position="89"/>
    </location>
</feature>
<evidence type="ECO:0000256" key="1">
    <source>
        <dbReference type="SAM" id="MobiDB-lite"/>
    </source>
</evidence>